<protein>
    <submittedName>
        <fullName evidence="2">Uncharacterized protein</fullName>
    </submittedName>
</protein>
<accession>A0A7J7PC46</accession>
<dbReference type="EMBL" id="JACGCM010000049">
    <property type="protein sequence ID" value="KAF6176768.1"/>
    <property type="molecule type" value="Genomic_DNA"/>
</dbReference>
<comment type="caution">
    <text evidence="2">The sequence shown here is derived from an EMBL/GenBank/DDBJ whole genome shotgun (WGS) entry which is preliminary data.</text>
</comment>
<evidence type="ECO:0000313" key="2">
    <source>
        <dbReference type="EMBL" id="KAF6176768.1"/>
    </source>
</evidence>
<evidence type="ECO:0000256" key="1">
    <source>
        <dbReference type="SAM" id="MobiDB-lite"/>
    </source>
</evidence>
<dbReference type="Proteomes" id="UP000541444">
    <property type="component" value="Unassembled WGS sequence"/>
</dbReference>
<organism evidence="2 3">
    <name type="scientific">Kingdonia uniflora</name>
    <dbReference type="NCBI Taxonomy" id="39325"/>
    <lineage>
        <taxon>Eukaryota</taxon>
        <taxon>Viridiplantae</taxon>
        <taxon>Streptophyta</taxon>
        <taxon>Embryophyta</taxon>
        <taxon>Tracheophyta</taxon>
        <taxon>Spermatophyta</taxon>
        <taxon>Magnoliopsida</taxon>
        <taxon>Ranunculales</taxon>
        <taxon>Circaeasteraceae</taxon>
        <taxon>Kingdonia</taxon>
    </lineage>
</organism>
<sequence length="164" mass="18459">MQDLTMSSEEEEYDGIDDEEEFESNTRVGFKCQSTLFKLCEVYLILIEGDVIDWDDNKAEAGTSQARTSRGEVCGEGHLKVGPLLPDNQDGREDLFSYLVSLIVASRIYSMNFKAALDLFNDSSSDEEEEEDIDESSTDYSDDNIVDAIKIEILSNQAEIDKLE</sequence>
<keyword evidence="3" id="KW-1185">Reference proteome</keyword>
<evidence type="ECO:0000313" key="3">
    <source>
        <dbReference type="Proteomes" id="UP000541444"/>
    </source>
</evidence>
<gene>
    <name evidence="2" type="ORF">GIB67_031579</name>
</gene>
<proteinExistence type="predicted"/>
<dbReference type="AlphaFoldDB" id="A0A7J7PC46"/>
<reference evidence="2 3" key="1">
    <citation type="journal article" date="2020" name="IScience">
        <title>Genome Sequencing of the Endangered Kingdonia uniflora (Circaeasteraceae, Ranunculales) Reveals Potential Mechanisms of Evolutionary Specialization.</title>
        <authorList>
            <person name="Sun Y."/>
            <person name="Deng T."/>
            <person name="Zhang A."/>
            <person name="Moore M.J."/>
            <person name="Landis J.B."/>
            <person name="Lin N."/>
            <person name="Zhang H."/>
            <person name="Zhang X."/>
            <person name="Huang J."/>
            <person name="Zhang X."/>
            <person name="Sun H."/>
            <person name="Wang H."/>
        </authorList>
    </citation>
    <scope>NUCLEOTIDE SEQUENCE [LARGE SCALE GENOMIC DNA]</scope>
    <source>
        <strain evidence="2">TB1705</strain>
        <tissue evidence="2">Leaf</tissue>
    </source>
</reference>
<name>A0A7J7PC46_9MAGN</name>
<feature type="region of interest" description="Disordered" evidence="1">
    <location>
        <begin position="1"/>
        <end position="20"/>
    </location>
</feature>
<feature type="compositionally biased region" description="Acidic residues" evidence="1">
    <location>
        <begin position="8"/>
        <end position="20"/>
    </location>
</feature>